<feature type="transmembrane region" description="Helical" evidence="12">
    <location>
        <begin position="137"/>
        <end position="159"/>
    </location>
</feature>
<dbReference type="Gene3D" id="1.20.120.1760">
    <property type="match status" value="1"/>
</dbReference>
<feature type="transmembrane region" description="Helical" evidence="12">
    <location>
        <begin position="7"/>
        <end position="25"/>
    </location>
</feature>
<evidence type="ECO:0000256" key="12">
    <source>
        <dbReference type="SAM" id="Phobius"/>
    </source>
</evidence>
<protein>
    <submittedName>
        <fullName evidence="13">CDP-diacylglycerol--serine O-phosphatidyltransferase</fullName>
    </submittedName>
</protein>
<feature type="transmembrane region" description="Helical" evidence="12">
    <location>
        <begin position="205"/>
        <end position="233"/>
    </location>
</feature>
<organism evidence="13 14">
    <name type="scientific">Dysgonomonas capnocytophagoides</name>
    <dbReference type="NCBI Taxonomy" id="45254"/>
    <lineage>
        <taxon>Bacteria</taxon>
        <taxon>Pseudomonadati</taxon>
        <taxon>Bacteroidota</taxon>
        <taxon>Bacteroidia</taxon>
        <taxon>Bacteroidales</taxon>
        <taxon>Dysgonomonadaceae</taxon>
        <taxon>Dysgonomonas</taxon>
    </lineage>
</organism>
<comment type="similarity">
    <text evidence="2 11">Belongs to the CDP-alcohol phosphatidyltransferase class-I family.</text>
</comment>
<keyword evidence="10" id="KW-1208">Phospholipid metabolism</keyword>
<dbReference type="Pfam" id="PF01066">
    <property type="entry name" value="CDP-OH_P_transf"/>
    <property type="match status" value="1"/>
</dbReference>
<dbReference type="InterPro" id="IPR050324">
    <property type="entry name" value="CDP-alcohol_PTase-I"/>
</dbReference>
<evidence type="ECO:0000313" key="14">
    <source>
        <dbReference type="Proteomes" id="UP000297861"/>
    </source>
</evidence>
<keyword evidence="7" id="KW-0443">Lipid metabolism</keyword>
<comment type="subcellular location">
    <subcellularLocation>
        <location evidence="1">Membrane</location>
        <topology evidence="1">Multi-pass membrane protein</topology>
    </subcellularLocation>
</comment>
<keyword evidence="9" id="KW-0594">Phospholipid biosynthesis</keyword>
<dbReference type="EMBL" id="SOML01000009">
    <property type="protein sequence ID" value="TFD94894.1"/>
    <property type="molecule type" value="Genomic_DNA"/>
</dbReference>
<keyword evidence="5 12" id="KW-0812">Transmembrane</keyword>
<evidence type="ECO:0000256" key="5">
    <source>
        <dbReference type="ARBA" id="ARBA00022692"/>
    </source>
</evidence>
<keyword evidence="4 11" id="KW-0808">Transferase</keyword>
<evidence type="ECO:0000256" key="1">
    <source>
        <dbReference type="ARBA" id="ARBA00004141"/>
    </source>
</evidence>
<dbReference type="OrthoDB" id="9777147at2"/>
<gene>
    <name evidence="13" type="ORF">E2605_13820</name>
</gene>
<evidence type="ECO:0000313" key="13">
    <source>
        <dbReference type="EMBL" id="TFD94894.1"/>
    </source>
</evidence>
<dbReference type="RefSeq" id="WP_134436911.1">
    <property type="nucleotide sequence ID" value="NZ_SOML01000009.1"/>
</dbReference>
<dbReference type="InterPro" id="IPR000462">
    <property type="entry name" value="CDP-OH_P_trans"/>
</dbReference>
<proteinExistence type="inferred from homology"/>
<dbReference type="GO" id="GO:0008654">
    <property type="term" value="P:phospholipid biosynthetic process"/>
    <property type="evidence" value="ECO:0007669"/>
    <property type="project" value="UniProtKB-KW"/>
</dbReference>
<evidence type="ECO:0000256" key="6">
    <source>
        <dbReference type="ARBA" id="ARBA00022989"/>
    </source>
</evidence>
<feature type="transmembrane region" description="Helical" evidence="12">
    <location>
        <begin position="165"/>
        <end position="184"/>
    </location>
</feature>
<dbReference type="PROSITE" id="PS51257">
    <property type="entry name" value="PROKAR_LIPOPROTEIN"/>
    <property type="match status" value="1"/>
</dbReference>
<evidence type="ECO:0000256" key="3">
    <source>
        <dbReference type="ARBA" id="ARBA00022516"/>
    </source>
</evidence>
<evidence type="ECO:0000256" key="7">
    <source>
        <dbReference type="ARBA" id="ARBA00023098"/>
    </source>
</evidence>
<feature type="transmembrane region" description="Helical" evidence="12">
    <location>
        <begin position="104"/>
        <end position="125"/>
    </location>
</feature>
<dbReference type="GO" id="GO:0016780">
    <property type="term" value="F:phosphotransferase activity, for other substituted phosphate groups"/>
    <property type="evidence" value="ECO:0007669"/>
    <property type="project" value="InterPro"/>
</dbReference>
<keyword evidence="8 12" id="KW-0472">Membrane</keyword>
<name>A0A4Y8KYM8_9BACT</name>
<dbReference type="AlphaFoldDB" id="A0A4Y8KYM8"/>
<reference evidence="13 14" key="1">
    <citation type="submission" date="2019-03" db="EMBL/GenBank/DDBJ databases">
        <title>San Antonio Military Medical Center submission to MRSN (WRAIR), pending publication.</title>
        <authorList>
            <person name="Blyth D.M."/>
            <person name="Mccarthy S.L."/>
            <person name="Schall S.E."/>
            <person name="Stam J.A."/>
            <person name="Ong A.C."/>
            <person name="Mcgann P.T."/>
        </authorList>
    </citation>
    <scope>NUCLEOTIDE SEQUENCE [LARGE SCALE GENOMIC DNA]</scope>
    <source>
        <strain evidence="13 14">MRSN571793</strain>
    </source>
</reference>
<dbReference type="STRING" id="1121485.GCA_000426485_03201"/>
<dbReference type="PANTHER" id="PTHR14269:SF61">
    <property type="entry name" value="CDP-DIACYLGLYCEROL--SERINE O-PHOSPHATIDYLTRANSFERASE"/>
    <property type="match status" value="1"/>
</dbReference>
<dbReference type="PANTHER" id="PTHR14269">
    <property type="entry name" value="CDP-DIACYLGLYCEROL--GLYCEROL-3-PHOSPHATE 3-PHOSPHATIDYLTRANSFERASE-RELATED"/>
    <property type="match status" value="1"/>
</dbReference>
<evidence type="ECO:0000256" key="9">
    <source>
        <dbReference type="ARBA" id="ARBA00023209"/>
    </source>
</evidence>
<evidence type="ECO:0000256" key="10">
    <source>
        <dbReference type="ARBA" id="ARBA00023264"/>
    </source>
</evidence>
<keyword evidence="3" id="KW-0444">Lipid biosynthesis</keyword>
<comment type="caution">
    <text evidence="13">The sequence shown here is derived from an EMBL/GenBank/DDBJ whole genome shotgun (WGS) entry which is preliminary data.</text>
</comment>
<dbReference type="Proteomes" id="UP000297861">
    <property type="component" value="Unassembled WGS sequence"/>
</dbReference>
<accession>A0A4Y8KYM8</accession>
<sequence length="246" mass="27399">MKKHIPNFLTSMNILSGCIACVMAFNGNYLWVVIWVITGAVFDFFDGFSARLLKAYSPLGKELDSLADMVSFGLAPALAVFHFLSTNNTLGSPLFDFSDGTSFYLRELIPYISFLLVIFSGLRLAKFNIDERQSTTFIGLPTPANALFWISFCLGASRFDELAQLFLFYPTIVLIIVFSLLMIVEIPMFSLKIKSLKLKGNELRYLLVVFMIAAVILWNVLGIAAGIILYIILSVVSAKRTQSKNG</sequence>
<dbReference type="GO" id="GO:0016020">
    <property type="term" value="C:membrane"/>
    <property type="evidence" value="ECO:0007669"/>
    <property type="project" value="UniProtKB-SubCell"/>
</dbReference>
<keyword evidence="6 12" id="KW-1133">Transmembrane helix</keyword>
<dbReference type="InterPro" id="IPR043130">
    <property type="entry name" value="CDP-OH_PTrfase_TM_dom"/>
</dbReference>
<evidence type="ECO:0000256" key="4">
    <source>
        <dbReference type="ARBA" id="ARBA00022679"/>
    </source>
</evidence>
<evidence type="ECO:0000256" key="8">
    <source>
        <dbReference type="ARBA" id="ARBA00023136"/>
    </source>
</evidence>
<dbReference type="PROSITE" id="PS00379">
    <property type="entry name" value="CDP_ALCOHOL_P_TRANSF"/>
    <property type="match status" value="1"/>
</dbReference>
<feature type="transmembrane region" description="Helical" evidence="12">
    <location>
        <begin position="65"/>
        <end position="84"/>
    </location>
</feature>
<evidence type="ECO:0000256" key="2">
    <source>
        <dbReference type="ARBA" id="ARBA00010441"/>
    </source>
</evidence>
<evidence type="ECO:0000256" key="11">
    <source>
        <dbReference type="RuleBase" id="RU003750"/>
    </source>
</evidence>
<dbReference type="InterPro" id="IPR048254">
    <property type="entry name" value="CDP_ALCOHOL_P_TRANSF_CS"/>
</dbReference>
<keyword evidence="14" id="KW-1185">Reference proteome</keyword>